<name>A0ABZ3G656_ACHDE</name>
<organism evidence="1 2">
    <name type="scientific">Achromobacter denitrificans</name>
    <name type="common">Alcaligenes denitrificans</name>
    <dbReference type="NCBI Taxonomy" id="32002"/>
    <lineage>
        <taxon>Bacteria</taxon>
        <taxon>Pseudomonadati</taxon>
        <taxon>Pseudomonadota</taxon>
        <taxon>Betaproteobacteria</taxon>
        <taxon>Burkholderiales</taxon>
        <taxon>Alcaligenaceae</taxon>
        <taxon>Achromobacter</taxon>
    </lineage>
</organism>
<keyword evidence="2" id="KW-1185">Reference proteome</keyword>
<protein>
    <submittedName>
        <fullName evidence="1">Uncharacterized protein</fullName>
    </submittedName>
</protein>
<reference evidence="1 2" key="1">
    <citation type="submission" date="2024-05" db="EMBL/GenBank/DDBJ databases">
        <title>Achromobacter denitrificans. BP1, complete genome.</title>
        <authorList>
            <person name="Zhang B."/>
        </authorList>
    </citation>
    <scope>NUCLEOTIDE SEQUENCE [LARGE SCALE GENOMIC DNA]</scope>
    <source>
        <strain evidence="1 2">BP1</strain>
    </source>
</reference>
<accession>A0ABZ3G656</accession>
<sequence length="244" mass="26045">MRAGRAGALPGRRARAAAQAAPLWLTSVLACLAGAWPGSAWGQALPASAQGPVTLAALRLPPGSRHERLGESVWLHGMPAQVLVFDAPQGIAELIRFLSNQQPALADLNILPGQAILSGRVGHEQWVVQMEALGPRRTVGSVSSASPGAWAERPGPSWLPAGGRLRLDITVQDQGATVTERIWQYELPPERVAPRLEAGLERDGWRRPPSQDGPPWWTRGQARLRISLVPLEAGSGLLVSGWAP</sequence>
<dbReference type="EMBL" id="CP154792">
    <property type="protein sequence ID" value="XAN17224.1"/>
    <property type="molecule type" value="Genomic_DNA"/>
</dbReference>
<dbReference type="Proteomes" id="UP001446337">
    <property type="component" value="Chromosome"/>
</dbReference>
<evidence type="ECO:0000313" key="1">
    <source>
        <dbReference type="EMBL" id="XAN17224.1"/>
    </source>
</evidence>
<dbReference type="PROSITE" id="PS51257">
    <property type="entry name" value="PROKAR_LIPOPROTEIN"/>
    <property type="match status" value="1"/>
</dbReference>
<evidence type="ECO:0000313" key="2">
    <source>
        <dbReference type="Proteomes" id="UP001446337"/>
    </source>
</evidence>
<dbReference type="RefSeq" id="WP_343499076.1">
    <property type="nucleotide sequence ID" value="NZ_CP154792.1"/>
</dbReference>
<proteinExistence type="predicted"/>
<gene>
    <name evidence="1" type="ORF">AAIK43_04120</name>
</gene>